<organism evidence="22 23">
    <name type="scientific">Hymenochirus boettgeri</name>
    <name type="common">Congo dwarf clawed frog</name>
    <dbReference type="NCBI Taxonomy" id="247094"/>
    <lineage>
        <taxon>Eukaryota</taxon>
        <taxon>Metazoa</taxon>
        <taxon>Chordata</taxon>
        <taxon>Craniata</taxon>
        <taxon>Vertebrata</taxon>
        <taxon>Euteleostomi</taxon>
        <taxon>Amphibia</taxon>
        <taxon>Batrachia</taxon>
        <taxon>Anura</taxon>
        <taxon>Pipoidea</taxon>
        <taxon>Pipidae</taxon>
        <taxon>Pipinae</taxon>
        <taxon>Hymenochirus</taxon>
    </lineage>
</organism>
<keyword evidence="13" id="KW-1015">Disulfide bond</keyword>
<protein>
    <recommendedName>
        <fullName evidence="2">Thrombomodulin</fullName>
    </recommendedName>
</protein>
<comment type="subcellular location">
    <subcellularLocation>
        <location evidence="1">Membrane</location>
        <topology evidence="1">Single-pass type I membrane protein</topology>
    </subcellularLocation>
</comment>
<dbReference type="InterPro" id="IPR001304">
    <property type="entry name" value="C-type_lectin-like"/>
</dbReference>
<keyword evidence="11 19" id="KW-1133">Transmembrane helix</keyword>
<feature type="domain" description="EGF-like" evidence="20">
    <location>
        <begin position="413"/>
        <end position="444"/>
    </location>
</feature>
<keyword evidence="8" id="KW-0430">Lectin</keyword>
<sequence>MKPSEIPYSKANFTLLGFVASNLPDFMCLGQSCYFSFGNSKRYQKANRHCNEMGGHLITPNNSVEAEIIRTLFSKAKDKVNQLWIGLEQSQKNGCTNSSLPLRGFQWVTGDSDTHYSNWKSNERKCGDLCVIVHKDLTWEATDCQSKADGYLCEIAYPQTCHPIHLVQGYNVTYSTPLWVGGQDMTFLPPDTEAFFPDLNLLLKCVDVGDGTMKWLSMQHGAWSCTIENGGCDYVCSGDTGVSKCECSADSVLSSDGRSCELVPSGLLCIPDPSIGACICDEGYTLAEDGRTCQDINDCDKPDICEHHCVNTDGSFKCTCKKGFEMVDGKCVDIDECMSPKIPCEHECYNTEGGFVCECWDGYIVDENNPFKCKRFCNTMTCTADCNPNTLECNCPDGYIVDEADANGALCVDIDECDSEFCKYQCDNLPGSYLCLCPEGFVLEKDGSCVSAEDPDEPMKPSEIPTSKPIHPGEVPTVPQSMMILGICVGILSILIFLIAIVCHLVRKHHIDQASLDCGCKSQEKNVVLHQIRTTSPMDSIRPENCY</sequence>
<dbReference type="InterPro" id="IPR051505">
    <property type="entry name" value="C-type_lectin_domain"/>
</dbReference>
<feature type="transmembrane region" description="Helical" evidence="19">
    <location>
        <begin position="482"/>
        <end position="506"/>
    </location>
</feature>
<evidence type="ECO:0000256" key="18">
    <source>
        <dbReference type="PROSITE-ProRule" id="PRU00076"/>
    </source>
</evidence>
<evidence type="ECO:0000256" key="19">
    <source>
        <dbReference type="SAM" id="Phobius"/>
    </source>
</evidence>
<dbReference type="InterPro" id="IPR001881">
    <property type="entry name" value="EGF-like_Ca-bd_dom"/>
</dbReference>
<dbReference type="GO" id="GO:0005509">
    <property type="term" value="F:calcium ion binding"/>
    <property type="evidence" value="ECO:0007669"/>
    <property type="project" value="InterPro"/>
</dbReference>
<dbReference type="GO" id="GO:0016020">
    <property type="term" value="C:membrane"/>
    <property type="evidence" value="ECO:0007669"/>
    <property type="project" value="UniProtKB-SubCell"/>
</dbReference>
<dbReference type="PROSITE" id="PS01186">
    <property type="entry name" value="EGF_2"/>
    <property type="match status" value="1"/>
</dbReference>
<keyword evidence="14" id="KW-0675">Receptor</keyword>
<evidence type="ECO:0000256" key="15">
    <source>
        <dbReference type="ARBA" id="ARBA00023180"/>
    </source>
</evidence>
<evidence type="ECO:0000259" key="20">
    <source>
        <dbReference type="PROSITE" id="PS50026"/>
    </source>
</evidence>
<dbReference type="OrthoDB" id="4062651at2759"/>
<dbReference type="InterPro" id="IPR018097">
    <property type="entry name" value="EGF_Ca-bd_CS"/>
</dbReference>
<accession>A0A8T2JJH8</accession>
<dbReference type="PROSITE" id="PS50026">
    <property type="entry name" value="EGF_3"/>
    <property type="match status" value="1"/>
</dbReference>
<dbReference type="InterPro" id="IPR049883">
    <property type="entry name" value="NOTCH1_EGF-like"/>
</dbReference>
<dbReference type="InterPro" id="IPR015149">
    <property type="entry name" value="Tme5_EGF-like"/>
</dbReference>
<comment type="subunit">
    <text evidence="17">Interacts with ITGAL, ITGAM and ITGB2. Interacts with thrombin/F2; this interaction switches the specificity of thrombin from a procoagulant to an anticoagulant and antifibrinolytic protease. Interacts with ANGP1 and ANGP2; these interactions significantly inhibit the generation of activated PC and TAFIa/CPB2 by the thrombin/thrombomodulin complex. Interacts with PF4; this interaction enhances generation of activated protein C. Interacts with HMGB1; this interaction inhibits HMGB1 inflammatory activity.</text>
</comment>
<evidence type="ECO:0000256" key="8">
    <source>
        <dbReference type="ARBA" id="ARBA00022734"/>
    </source>
</evidence>
<evidence type="ECO:0000256" key="1">
    <source>
        <dbReference type="ARBA" id="ARBA00004479"/>
    </source>
</evidence>
<dbReference type="PROSITE" id="PS01187">
    <property type="entry name" value="EGF_CA"/>
    <property type="match status" value="2"/>
</dbReference>
<evidence type="ECO:0000256" key="14">
    <source>
        <dbReference type="ARBA" id="ARBA00023170"/>
    </source>
</evidence>
<dbReference type="PRINTS" id="PR00907">
    <property type="entry name" value="THRMBOMODULN"/>
</dbReference>
<evidence type="ECO:0000256" key="7">
    <source>
        <dbReference type="ARBA" id="ARBA00022729"/>
    </source>
</evidence>
<evidence type="ECO:0000256" key="2">
    <source>
        <dbReference type="ARBA" id="ARBA00019822"/>
    </source>
</evidence>
<proteinExistence type="predicted"/>
<dbReference type="SMART" id="SM00179">
    <property type="entry name" value="EGF_CA"/>
    <property type="match status" value="3"/>
</dbReference>
<evidence type="ECO:0000256" key="6">
    <source>
        <dbReference type="ARBA" id="ARBA00022692"/>
    </source>
</evidence>
<dbReference type="Pfam" id="PF25444">
    <property type="entry name" value="THBD"/>
    <property type="match status" value="1"/>
</dbReference>
<dbReference type="Pfam" id="PF00059">
    <property type="entry name" value="Lectin_C"/>
    <property type="match status" value="1"/>
</dbReference>
<reference evidence="22" key="1">
    <citation type="thesis" date="2020" institute="ProQuest LLC" country="789 East Eisenhower Parkway, Ann Arbor, MI, USA">
        <title>Comparative Genomics and Chromosome Evolution.</title>
        <authorList>
            <person name="Mudd A.B."/>
        </authorList>
    </citation>
    <scope>NUCLEOTIDE SEQUENCE</scope>
    <source>
        <strain evidence="22">Female2</strain>
        <tissue evidence="22">Blood</tissue>
    </source>
</reference>
<dbReference type="SMART" id="SM00034">
    <property type="entry name" value="CLECT"/>
    <property type="match status" value="1"/>
</dbReference>
<dbReference type="PROSITE" id="PS00010">
    <property type="entry name" value="ASX_HYDROXYL"/>
    <property type="match status" value="3"/>
</dbReference>
<dbReference type="PANTHER" id="PTHR14789:SF9">
    <property type="entry name" value="THROMBOMODULIN"/>
    <property type="match status" value="1"/>
</dbReference>
<dbReference type="InterPro" id="IPR009030">
    <property type="entry name" value="Growth_fac_rcpt_cys_sf"/>
</dbReference>
<evidence type="ECO:0000256" key="12">
    <source>
        <dbReference type="ARBA" id="ARBA00023136"/>
    </source>
</evidence>
<dbReference type="InterPro" id="IPR026823">
    <property type="entry name" value="cEGF"/>
</dbReference>
<evidence type="ECO:0000256" key="3">
    <source>
        <dbReference type="ARBA" id="ARBA00022536"/>
    </source>
</evidence>
<evidence type="ECO:0000256" key="5">
    <source>
        <dbReference type="ARBA" id="ARBA00022583"/>
    </source>
</evidence>
<comment type="caution">
    <text evidence="22">The sequence shown here is derived from an EMBL/GenBank/DDBJ whole genome shotgun (WGS) entry which is preliminary data.</text>
</comment>
<keyword evidence="23" id="KW-1185">Reference proteome</keyword>
<dbReference type="Gene3D" id="2.10.25.10">
    <property type="entry name" value="Laminin"/>
    <property type="match status" value="6"/>
</dbReference>
<evidence type="ECO:0000313" key="23">
    <source>
        <dbReference type="Proteomes" id="UP000812440"/>
    </source>
</evidence>
<dbReference type="Proteomes" id="UP000812440">
    <property type="component" value="Chromosome 5"/>
</dbReference>
<dbReference type="PANTHER" id="PTHR14789">
    <property type="entry name" value="CHONDROLECTIN VARIANT CHODLFDELTAE"/>
    <property type="match status" value="1"/>
</dbReference>
<dbReference type="InterPro" id="IPR000742">
    <property type="entry name" value="EGF"/>
</dbReference>
<dbReference type="CDD" id="cd00054">
    <property type="entry name" value="EGF_CA"/>
    <property type="match status" value="1"/>
</dbReference>
<name>A0A8T2JJH8_9PIPI</name>
<dbReference type="SUPFAM" id="SSF57184">
    <property type="entry name" value="Growth factor receptor domain"/>
    <property type="match status" value="2"/>
</dbReference>
<dbReference type="Gene3D" id="3.10.100.10">
    <property type="entry name" value="Mannose-Binding Protein A, subunit A"/>
    <property type="match status" value="1"/>
</dbReference>
<dbReference type="PROSITE" id="PS50041">
    <property type="entry name" value="C_TYPE_LECTIN_2"/>
    <property type="match status" value="1"/>
</dbReference>
<dbReference type="SUPFAM" id="SSF56436">
    <property type="entry name" value="C-type lectin-like"/>
    <property type="match status" value="1"/>
</dbReference>
<evidence type="ECO:0000256" key="17">
    <source>
        <dbReference type="ARBA" id="ARBA00046453"/>
    </source>
</evidence>
<dbReference type="EMBL" id="JAACNH010000004">
    <property type="protein sequence ID" value="KAG8443677.1"/>
    <property type="molecule type" value="Genomic_DNA"/>
</dbReference>
<evidence type="ECO:0000313" key="22">
    <source>
        <dbReference type="EMBL" id="KAG8443677.1"/>
    </source>
</evidence>
<dbReference type="AlphaFoldDB" id="A0A8T2JJH8"/>
<keyword evidence="10" id="KW-0654">Proteoglycan</keyword>
<keyword evidence="4" id="KW-0597">Phosphoprotein</keyword>
<keyword evidence="9" id="KW-0677">Repeat</keyword>
<dbReference type="Pfam" id="PF07645">
    <property type="entry name" value="EGF_CA"/>
    <property type="match status" value="2"/>
</dbReference>
<dbReference type="GO" id="GO:0030246">
    <property type="term" value="F:carbohydrate binding"/>
    <property type="evidence" value="ECO:0007669"/>
    <property type="project" value="UniProtKB-KW"/>
</dbReference>
<comment type="caution">
    <text evidence="18">Lacks conserved residue(s) required for the propagation of feature annotation.</text>
</comment>
<dbReference type="InterPro" id="IPR057350">
    <property type="entry name" value="THBD"/>
</dbReference>
<dbReference type="PIRSF" id="PIRSF001775">
    <property type="entry name" value="CD93/CD141"/>
    <property type="match status" value="1"/>
</dbReference>
<keyword evidence="5" id="KW-0254">Endocytosis</keyword>
<keyword evidence="6 19" id="KW-0812">Transmembrane</keyword>
<evidence type="ECO:0000259" key="21">
    <source>
        <dbReference type="PROSITE" id="PS50041"/>
    </source>
</evidence>
<dbReference type="InterPro" id="IPR000152">
    <property type="entry name" value="EGF-type_Asp/Asn_hydroxyl_site"/>
</dbReference>
<evidence type="ECO:0000256" key="10">
    <source>
        <dbReference type="ARBA" id="ARBA00022974"/>
    </source>
</evidence>
<dbReference type="SMART" id="SM00181">
    <property type="entry name" value="EGF"/>
    <property type="match status" value="5"/>
</dbReference>
<evidence type="ECO:0000256" key="13">
    <source>
        <dbReference type="ARBA" id="ARBA00023157"/>
    </source>
</evidence>
<gene>
    <name evidence="22" type="ORF">GDO86_009011</name>
</gene>
<dbReference type="GO" id="GO:0006897">
    <property type="term" value="P:endocytosis"/>
    <property type="evidence" value="ECO:0007669"/>
    <property type="project" value="UniProtKB-KW"/>
</dbReference>
<dbReference type="Pfam" id="PF00008">
    <property type="entry name" value="EGF"/>
    <property type="match status" value="1"/>
</dbReference>
<keyword evidence="3 18" id="KW-0245">EGF-like domain</keyword>
<comment type="function">
    <text evidence="16">Endothelial cell receptor that plays a critical role in regulating several physiological processes including hemostasis, coagulation, fibrinolysis, inflammation, and angiogenesis. Acts as a cofactor for thrombin activation of protein C/PROC on the surface of vascular endothelial cells leading to initiation of the activated protein C anticoagulant pathway. Also accelerates the activation of the plasma carboxypeptidase B2/CPB2, which catalyzes removal of C-terminal basic amino acids from its substrates including kinins or anaphylatoxins leading to fibrinolysis inhibition. Plays critical protective roles in changing the cleavage specificity of protease-activated receptor 1/PAR1, inhibiting endothelial cell permeability and inflammation. Suppresses inflammation distinctly from its anticoagulant cofactor activity by sequestering HMGB1 thereby preventing it from engaging cellular receptors such as RAGE and contributing to the inflammatory response.</text>
</comment>
<dbReference type="Pfam" id="PF09064">
    <property type="entry name" value="EGF_Tme5"/>
    <property type="match status" value="1"/>
</dbReference>
<keyword evidence="7" id="KW-0732">Signal</keyword>
<evidence type="ECO:0000256" key="9">
    <source>
        <dbReference type="ARBA" id="ARBA00022737"/>
    </source>
</evidence>
<keyword evidence="12 19" id="KW-0472">Membrane</keyword>
<dbReference type="InterPro" id="IPR016187">
    <property type="entry name" value="CTDL_fold"/>
</dbReference>
<dbReference type="FunFam" id="2.10.25.10:FF:000009">
    <property type="entry name" value="Low-density lipoprotein receptor isoform 1"/>
    <property type="match status" value="1"/>
</dbReference>
<dbReference type="GO" id="GO:0004888">
    <property type="term" value="F:transmembrane signaling receptor activity"/>
    <property type="evidence" value="ECO:0007669"/>
    <property type="project" value="InterPro"/>
</dbReference>
<evidence type="ECO:0000256" key="11">
    <source>
        <dbReference type="ARBA" id="ARBA00022989"/>
    </source>
</evidence>
<dbReference type="InterPro" id="IPR016186">
    <property type="entry name" value="C-type_lectin-like/link_sf"/>
</dbReference>
<keyword evidence="15" id="KW-0325">Glycoprotein</keyword>
<dbReference type="Pfam" id="PF12662">
    <property type="entry name" value="cEGF"/>
    <property type="match status" value="1"/>
</dbReference>
<evidence type="ECO:0000256" key="4">
    <source>
        <dbReference type="ARBA" id="ARBA00022553"/>
    </source>
</evidence>
<evidence type="ECO:0000256" key="16">
    <source>
        <dbReference type="ARBA" id="ARBA00045242"/>
    </source>
</evidence>
<feature type="domain" description="C-type lectin" evidence="21">
    <location>
        <begin position="29"/>
        <end position="147"/>
    </location>
</feature>